<dbReference type="InterPro" id="IPR010982">
    <property type="entry name" value="Lambda_DNA-bd_dom_sf"/>
</dbReference>
<gene>
    <name evidence="1" type="ORF">HA1_08587</name>
</gene>
<accession>A0AAV3FC86</accession>
<dbReference type="EMBL" id="AFES01000023">
    <property type="protein sequence ID" value="EIA17041.1"/>
    <property type="molecule type" value="Genomic_DNA"/>
</dbReference>
<dbReference type="RefSeq" id="WP_003481489.1">
    <property type="nucleotide sequence ID" value="NZ_CM001477.1"/>
</dbReference>
<comment type="caution">
    <text evidence="1">The sequence shown here is derived from an EMBL/GenBank/DDBJ whole genome shotgun (WGS) entry which is preliminary data.</text>
</comment>
<protein>
    <recommendedName>
        <fullName evidence="3">HTH cro/C1-type domain-containing protein</fullName>
    </recommendedName>
</protein>
<dbReference type="AlphaFoldDB" id="A0AAV3FC86"/>
<evidence type="ECO:0008006" key="3">
    <source>
        <dbReference type="Google" id="ProtNLM"/>
    </source>
</evidence>
<dbReference type="Proteomes" id="UP000005358">
    <property type="component" value="Chromosome"/>
</dbReference>
<evidence type="ECO:0000313" key="1">
    <source>
        <dbReference type="EMBL" id="EIA17041.1"/>
    </source>
</evidence>
<organism evidence="1 2">
    <name type="scientific">Clostridium perfringens F262</name>
    <dbReference type="NCBI Taxonomy" id="883064"/>
    <lineage>
        <taxon>Bacteria</taxon>
        <taxon>Bacillati</taxon>
        <taxon>Bacillota</taxon>
        <taxon>Clostridia</taxon>
        <taxon>Eubacteriales</taxon>
        <taxon>Clostridiaceae</taxon>
        <taxon>Clostridium</taxon>
    </lineage>
</organism>
<dbReference type="CDD" id="cd00093">
    <property type="entry name" value="HTH_XRE"/>
    <property type="match status" value="1"/>
</dbReference>
<proteinExistence type="predicted"/>
<name>A0AAV3FC86_CLOPF</name>
<sequence>MGNILKSLIVLKGKTIPEVAKEMHIGKSTLYKKIYGESEFTRKEISELMSILEIEPYRAMEIFFNVKVS</sequence>
<evidence type="ECO:0000313" key="2">
    <source>
        <dbReference type="Proteomes" id="UP000005358"/>
    </source>
</evidence>
<dbReference type="GO" id="GO:0003677">
    <property type="term" value="F:DNA binding"/>
    <property type="evidence" value="ECO:0007669"/>
    <property type="project" value="InterPro"/>
</dbReference>
<dbReference type="SUPFAM" id="SSF47413">
    <property type="entry name" value="lambda repressor-like DNA-binding domains"/>
    <property type="match status" value="1"/>
</dbReference>
<dbReference type="InterPro" id="IPR001387">
    <property type="entry name" value="Cro/C1-type_HTH"/>
</dbReference>
<reference evidence="1 2" key="1">
    <citation type="journal article" date="2012" name="PLoS ONE">
        <title>Genome Sequencing and Analysis of a Type A Clostridium perfringens Isolate from a Case of Bovine Clostridial Abomasitis.</title>
        <authorList>
            <person name="Nowell V.J."/>
            <person name="Kropinski A.M."/>
            <person name="Songer J.G."/>
            <person name="Macinnes J.I."/>
            <person name="Parreira V.R."/>
            <person name="Prescott J.F."/>
        </authorList>
    </citation>
    <scope>NUCLEOTIDE SEQUENCE [LARGE SCALE GENOMIC DNA]</scope>
    <source>
        <strain evidence="1 2">F262</strain>
    </source>
</reference>